<feature type="transmembrane region" description="Helical" evidence="2">
    <location>
        <begin position="127"/>
        <end position="147"/>
    </location>
</feature>
<name>A0ABV6R8B9_9MICO</name>
<evidence type="ECO:0000256" key="2">
    <source>
        <dbReference type="SAM" id="Phobius"/>
    </source>
</evidence>
<keyword evidence="2" id="KW-1133">Transmembrane helix</keyword>
<protein>
    <submittedName>
        <fullName evidence="4">Heparan-alpha-glucosaminide N-acetyltransferase domain-containing protein</fullName>
    </submittedName>
</protein>
<accession>A0ABV6R8B9</accession>
<feature type="transmembrane region" description="Helical" evidence="2">
    <location>
        <begin position="260"/>
        <end position="278"/>
    </location>
</feature>
<proteinExistence type="predicted"/>
<sequence>MTSRTPATTFYATARTRAELLPPGGTDARTPAASRELPDRAGHVRPTGSGRIEALDLVRLLAILGMMATHLLGPLALLQVGGVQGAAASAAEVLTTGIASTTFAVVGGFSLVLAARGRLAAGDRRGAVLSTMARGALVIAIGMVLGFVPTSVVVVLVPYGVTMILAAPLLLVRSRWLLAIAGGLALTGGFLNASVRGSLGIVQEIGAVTPLNLLEPLPLLRGLALTGMYPVITWLPYMLLGIVLMRSLAAAIEQGRARSWSLRAAGIGALVAAAAYGISAAARTWATGQGIDPILVSLSGFGAPVTPELWALASASPHTGSPIDMIATSAVAIVLIGLMTLVVRPGTALRSRPARAARAAGAAPLTIYAIHVILTGAALIAAMLLNPAGDFTSYPWYVAGLGILAIHVVIALGIGAHLAARGRSGPLERLVSGIVRRVVPMR</sequence>
<dbReference type="Proteomes" id="UP001589793">
    <property type="component" value="Unassembled WGS sequence"/>
</dbReference>
<evidence type="ECO:0000313" key="4">
    <source>
        <dbReference type="EMBL" id="MFC0673237.1"/>
    </source>
</evidence>
<feature type="transmembrane region" description="Helical" evidence="2">
    <location>
        <begin position="227"/>
        <end position="248"/>
    </location>
</feature>
<evidence type="ECO:0000313" key="5">
    <source>
        <dbReference type="Proteomes" id="UP001589793"/>
    </source>
</evidence>
<gene>
    <name evidence="4" type="ORF">ACFFF6_04620</name>
</gene>
<feature type="transmembrane region" description="Helical" evidence="2">
    <location>
        <begin position="93"/>
        <end position="115"/>
    </location>
</feature>
<organism evidence="4 5">
    <name type="scientific">Brachybacterium hainanense</name>
    <dbReference type="NCBI Taxonomy" id="1541174"/>
    <lineage>
        <taxon>Bacteria</taxon>
        <taxon>Bacillati</taxon>
        <taxon>Actinomycetota</taxon>
        <taxon>Actinomycetes</taxon>
        <taxon>Micrococcales</taxon>
        <taxon>Dermabacteraceae</taxon>
        <taxon>Brachybacterium</taxon>
    </lineage>
</organism>
<feature type="transmembrane region" description="Helical" evidence="2">
    <location>
        <begin position="397"/>
        <end position="420"/>
    </location>
</feature>
<reference evidence="4 5" key="1">
    <citation type="submission" date="2024-09" db="EMBL/GenBank/DDBJ databases">
        <authorList>
            <person name="Sun Q."/>
            <person name="Mori K."/>
        </authorList>
    </citation>
    <scope>NUCLEOTIDE SEQUENCE [LARGE SCALE GENOMIC DNA]</scope>
    <source>
        <strain evidence="4 5">CICC 10874</strain>
    </source>
</reference>
<dbReference type="EMBL" id="JBHLSV010000004">
    <property type="protein sequence ID" value="MFC0673237.1"/>
    <property type="molecule type" value="Genomic_DNA"/>
</dbReference>
<feature type="transmembrane region" description="Helical" evidence="2">
    <location>
        <begin position="60"/>
        <end position="81"/>
    </location>
</feature>
<dbReference type="RefSeq" id="WP_376978652.1">
    <property type="nucleotide sequence ID" value="NZ_JBHLSV010000004.1"/>
</dbReference>
<evidence type="ECO:0000259" key="3">
    <source>
        <dbReference type="Pfam" id="PF07786"/>
    </source>
</evidence>
<keyword evidence="2" id="KW-0812">Transmembrane</keyword>
<keyword evidence="5" id="KW-1185">Reference proteome</keyword>
<feature type="region of interest" description="Disordered" evidence="1">
    <location>
        <begin position="21"/>
        <end position="45"/>
    </location>
</feature>
<feature type="domain" description="Heparan-alpha-glucosaminide N-acetyltransferase catalytic" evidence="3">
    <location>
        <begin position="51"/>
        <end position="259"/>
    </location>
</feature>
<comment type="caution">
    <text evidence="4">The sequence shown here is derived from an EMBL/GenBank/DDBJ whole genome shotgun (WGS) entry which is preliminary data.</text>
</comment>
<evidence type="ECO:0000256" key="1">
    <source>
        <dbReference type="SAM" id="MobiDB-lite"/>
    </source>
</evidence>
<keyword evidence="2" id="KW-0472">Membrane</keyword>
<dbReference type="Pfam" id="PF07786">
    <property type="entry name" value="HGSNAT_cat"/>
    <property type="match status" value="1"/>
</dbReference>
<feature type="transmembrane region" description="Helical" evidence="2">
    <location>
        <begin position="365"/>
        <end position="385"/>
    </location>
</feature>
<feature type="transmembrane region" description="Helical" evidence="2">
    <location>
        <begin position="325"/>
        <end position="344"/>
    </location>
</feature>
<dbReference type="InterPro" id="IPR012429">
    <property type="entry name" value="HGSNAT_cat"/>
</dbReference>